<reference evidence="2" key="1">
    <citation type="journal article" date="2019" name="Int. J. Syst. Evol. Microbiol.">
        <title>The Global Catalogue of Microorganisms (GCM) 10K type strain sequencing project: providing services to taxonomists for standard genome sequencing and annotation.</title>
        <authorList>
            <consortium name="The Broad Institute Genomics Platform"/>
            <consortium name="The Broad Institute Genome Sequencing Center for Infectious Disease"/>
            <person name="Wu L."/>
            <person name="Ma J."/>
        </authorList>
    </citation>
    <scope>NUCLEOTIDE SEQUENCE [LARGE SCALE GENOMIC DNA]</scope>
    <source>
        <strain evidence="2">JCM 9092</strain>
    </source>
</reference>
<gene>
    <name evidence="1" type="ORF">GCM10010449_67360</name>
</gene>
<evidence type="ECO:0000313" key="2">
    <source>
        <dbReference type="Proteomes" id="UP001501637"/>
    </source>
</evidence>
<dbReference type="EMBL" id="BAAAUG010000148">
    <property type="protein sequence ID" value="GAA3137556.1"/>
    <property type="molecule type" value="Genomic_DNA"/>
</dbReference>
<accession>A0ABP6NAR8</accession>
<comment type="caution">
    <text evidence="1">The sequence shown here is derived from an EMBL/GenBank/DDBJ whole genome shotgun (WGS) entry which is preliminary data.</text>
</comment>
<dbReference type="SUPFAM" id="SSF55961">
    <property type="entry name" value="Bet v1-like"/>
    <property type="match status" value="1"/>
</dbReference>
<organism evidence="1 2">
    <name type="scientific">Streptomyces rectiviolaceus</name>
    <dbReference type="NCBI Taxonomy" id="332591"/>
    <lineage>
        <taxon>Bacteria</taxon>
        <taxon>Bacillati</taxon>
        <taxon>Actinomycetota</taxon>
        <taxon>Actinomycetes</taxon>
        <taxon>Kitasatosporales</taxon>
        <taxon>Streptomycetaceae</taxon>
        <taxon>Streptomyces</taxon>
    </lineage>
</organism>
<dbReference type="Proteomes" id="UP001501637">
    <property type="component" value="Unassembled WGS sequence"/>
</dbReference>
<keyword evidence="2" id="KW-1185">Reference proteome</keyword>
<protein>
    <recommendedName>
        <fullName evidence="3">DUF4287 domain-containing protein</fullName>
    </recommendedName>
</protein>
<evidence type="ECO:0000313" key="1">
    <source>
        <dbReference type="EMBL" id="GAA3137556.1"/>
    </source>
</evidence>
<evidence type="ECO:0008006" key="3">
    <source>
        <dbReference type="Google" id="ProtNLM"/>
    </source>
</evidence>
<proteinExistence type="predicted"/>
<name>A0ABP6NAR8_9ACTN</name>
<sequence>MAGPSVGAMSGSTGKRITEKLSDQALREATGKDWPQWFAALDAWGATARGHTEIARHVREEHAVDGWYAQSVTVGYEQERGLREVGQSSTGDWRTSGSKTIEATAARVIEAFADDDVRARWLPDVDLSLRTHRPAKSVTADFKDASGGGGRISVTLTVKGPEKTVVGVGHEKLRDAAEVAAYKVFWRERLADLKSLLED</sequence>